<evidence type="ECO:0000256" key="7">
    <source>
        <dbReference type="ARBA" id="ARBA00023242"/>
    </source>
</evidence>
<evidence type="ECO:0000256" key="3">
    <source>
        <dbReference type="ARBA" id="ARBA00022737"/>
    </source>
</evidence>
<dbReference type="SMART" id="SM00980">
    <property type="entry name" value="THAP"/>
    <property type="match status" value="1"/>
</dbReference>
<feature type="domain" description="C2H2-type" evidence="12">
    <location>
        <begin position="405"/>
        <end position="433"/>
    </location>
</feature>
<reference evidence="16" key="1">
    <citation type="journal article" date="2015" name="Proc. Natl. Acad. Sci. U.S.A.">
        <title>Genome sequence of the Asian Tiger mosquito, Aedes albopictus, reveals insights into its biology, genetics, and evolution.</title>
        <authorList>
            <person name="Chen X.G."/>
            <person name="Jiang X."/>
            <person name="Gu J."/>
            <person name="Xu M."/>
            <person name="Wu Y."/>
            <person name="Deng Y."/>
            <person name="Zhang C."/>
            <person name="Bonizzoni M."/>
            <person name="Dermauw W."/>
            <person name="Vontas J."/>
            <person name="Armbruster P."/>
            <person name="Huang X."/>
            <person name="Yang Y."/>
            <person name="Zhang H."/>
            <person name="He W."/>
            <person name="Peng H."/>
            <person name="Liu Y."/>
            <person name="Wu K."/>
            <person name="Chen J."/>
            <person name="Lirakis M."/>
            <person name="Topalis P."/>
            <person name="Van Leeuwen T."/>
            <person name="Hall A.B."/>
            <person name="Jiang X."/>
            <person name="Thorpe C."/>
            <person name="Mueller R.L."/>
            <person name="Sun C."/>
            <person name="Waterhouse R.M."/>
            <person name="Yan G."/>
            <person name="Tu Z.J."/>
            <person name="Fang X."/>
            <person name="James A.A."/>
        </authorList>
    </citation>
    <scope>NUCLEOTIDE SEQUENCE [LARGE SCALE GENOMIC DNA]</scope>
    <source>
        <strain evidence="16">Foshan</strain>
    </source>
</reference>
<evidence type="ECO:0000259" key="14">
    <source>
        <dbReference type="PROSITE" id="PS51915"/>
    </source>
</evidence>
<keyword evidence="16" id="KW-1185">Reference proteome</keyword>
<accession>A0ABM1YKR1</accession>
<feature type="domain" description="ZAD" evidence="14">
    <location>
        <begin position="117"/>
        <end position="189"/>
    </location>
</feature>
<feature type="compositionally biased region" description="Polar residues" evidence="11">
    <location>
        <begin position="587"/>
        <end position="599"/>
    </location>
</feature>
<evidence type="ECO:0000256" key="2">
    <source>
        <dbReference type="ARBA" id="ARBA00022723"/>
    </source>
</evidence>
<feature type="binding site" evidence="10">
    <location>
        <position position="122"/>
    </location>
    <ligand>
        <name>Zn(2+)</name>
        <dbReference type="ChEBI" id="CHEBI:29105"/>
    </ligand>
</feature>
<feature type="binding site" evidence="10">
    <location>
        <position position="162"/>
    </location>
    <ligand>
        <name>Zn(2+)</name>
        <dbReference type="ChEBI" id="CHEBI:29105"/>
    </ligand>
</feature>
<dbReference type="PROSITE" id="PS50950">
    <property type="entry name" value="ZF_THAP"/>
    <property type="match status" value="1"/>
</dbReference>
<evidence type="ECO:0000256" key="11">
    <source>
        <dbReference type="SAM" id="MobiDB-lite"/>
    </source>
</evidence>
<dbReference type="SUPFAM" id="SSF57716">
    <property type="entry name" value="Glucocorticoid receptor-like (DNA-binding domain)"/>
    <property type="match status" value="1"/>
</dbReference>
<dbReference type="RefSeq" id="XP_029707606.2">
    <property type="nucleotide sequence ID" value="XM_029851746.2"/>
</dbReference>
<dbReference type="InterPro" id="IPR006612">
    <property type="entry name" value="THAP_Znf"/>
</dbReference>
<dbReference type="Pfam" id="PF05485">
    <property type="entry name" value="THAP"/>
    <property type="match status" value="1"/>
</dbReference>
<feature type="compositionally biased region" description="Acidic residues" evidence="11">
    <location>
        <begin position="252"/>
        <end position="267"/>
    </location>
</feature>
<feature type="domain" description="C2H2-type" evidence="12">
    <location>
        <begin position="377"/>
        <end position="404"/>
    </location>
</feature>
<name>A0ABM1YKR1_AEDAL</name>
<dbReference type="Proteomes" id="UP000069940">
    <property type="component" value="Unassembled WGS sequence"/>
</dbReference>
<evidence type="ECO:0000313" key="16">
    <source>
        <dbReference type="Proteomes" id="UP000069940"/>
    </source>
</evidence>
<reference evidence="15" key="2">
    <citation type="submission" date="2025-05" db="UniProtKB">
        <authorList>
            <consortium name="EnsemblMetazoa"/>
        </authorList>
    </citation>
    <scope>IDENTIFICATION</scope>
    <source>
        <strain evidence="15">Foshan</strain>
    </source>
</reference>
<keyword evidence="2 10" id="KW-0479">Metal-binding</keyword>
<feature type="binding site" evidence="10">
    <location>
        <position position="119"/>
    </location>
    <ligand>
        <name>Zn(2+)</name>
        <dbReference type="ChEBI" id="CHEBI:29105"/>
    </ligand>
</feature>
<feature type="domain" description="THAP-type" evidence="13">
    <location>
        <begin position="6"/>
        <end position="85"/>
    </location>
</feature>
<evidence type="ECO:0000256" key="1">
    <source>
        <dbReference type="ARBA" id="ARBA00004123"/>
    </source>
</evidence>
<dbReference type="InterPro" id="IPR036236">
    <property type="entry name" value="Znf_C2H2_sf"/>
</dbReference>
<dbReference type="PANTHER" id="PTHR24376:SF235">
    <property type="entry name" value="C2H2-TYPE DOMAIN-CONTAINING PROTEIN"/>
    <property type="match status" value="1"/>
</dbReference>
<dbReference type="PANTHER" id="PTHR24376">
    <property type="entry name" value="ZINC FINGER PROTEIN"/>
    <property type="match status" value="1"/>
</dbReference>
<dbReference type="InterPro" id="IPR012934">
    <property type="entry name" value="Znf_AD"/>
</dbReference>
<keyword evidence="5 10" id="KW-0862">Zinc</keyword>
<dbReference type="GeneID" id="109400108"/>
<sequence>MQKPPVRRICFIPGCDSQVGQVIFLSAYKSDGLQRWWSESAWSSQRKSKIIPKNTRVCERHFEERYIDRSYKMPRLFPDAWPTMNLVEPTPEELAKHKADGRGRPREVKTEFFNPKAICRLCGRKEKRSLEYQLEHLRGGENVLKLCLGQYYAREDLPRGVCINCMDSAESFVVFVTTCEEVQHKLDVMFTEGEALKIEPDIPILENISLKQEKEEESFEEIPEDQYETEYLVEVVEDQKVTEVKTETINEVSEDNEHEFPSLDDDQGAGSDSSHSHEEYDNEAMKKSPNYNISSSVSSFSDSEIDSDDEPLSKRMQSRKKSGPRPRQTIKIREDLGTLDVVDEFPEAEKKPRKKSVPSVPRKTGRKPSVGPGESSRICPICGKILVHKGNFTSHLKIHSEKKDYVCNICGKQYYIRRELQMHIESLHEKKTFVCNICGIKCAWRKGLQRHMKNKHSDESSLKHKCTYCGKAFLLPNQLRLHVMKHTGDRITCEICGAGYRFNYMLTQHKIREHGMEFKGVKLYKTTSRSRKNASVKAEGIDPVVAAVVPITSPPVPSSTPLHSHSQSSSGHPISTAAHMLEPSHDSMLSSESSQSHTIQQQQQQQQPQHHQQHHQPPQPLQQYQHPVPAVTTQLERVHYPPGFVYTPAGVPPPTMMLPPGPGYNG</sequence>
<feature type="region of interest" description="Disordered" evidence="11">
    <location>
        <begin position="249"/>
        <end position="374"/>
    </location>
</feature>
<evidence type="ECO:0000256" key="4">
    <source>
        <dbReference type="ARBA" id="ARBA00022771"/>
    </source>
</evidence>
<evidence type="ECO:0000256" key="10">
    <source>
        <dbReference type="PROSITE-ProRule" id="PRU01263"/>
    </source>
</evidence>
<evidence type="ECO:0000256" key="5">
    <source>
        <dbReference type="ARBA" id="ARBA00022833"/>
    </source>
</evidence>
<dbReference type="Gene3D" id="3.30.160.60">
    <property type="entry name" value="Classic Zinc Finger"/>
    <property type="match status" value="2"/>
</dbReference>
<keyword evidence="6 9" id="KW-0238">DNA-binding</keyword>
<keyword evidence="3" id="KW-0677">Repeat</keyword>
<dbReference type="PROSITE" id="PS00028">
    <property type="entry name" value="ZINC_FINGER_C2H2_1"/>
    <property type="match status" value="5"/>
</dbReference>
<evidence type="ECO:0000256" key="6">
    <source>
        <dbReference type="ARBA" id="ARBA00023125"/>
    </source>
</evidence>
<feature type="domain" description="C2H2-type" evidence="12">
    <location>
        <begin position="464"/>
        <end position="491"/>
    </location>
</feature>
<dbReference type="SMART" id="SM00868">
    <property type="entry name" value="zf-AD"/>
    <property type="match status" value="1"/>
</dbReference>
<protein>
    <recommendedName>
        <fullName evidence="17">C2h2-type zn-finger protein</fullName>
    </recommendedName>
</protein>
<feature type="compositionally biased region" description="Basic and acidic residues" evidence="11">
    <location>
        <begin position="274"/>
        <end position="286"/>
    </location>
</feature>
<keyword evidence="4 8" id="KW-0863">Zinc-finger</keyword>
<evidence type="ECO:0000256" key="9">
    <source>
        <dbReference type="PROSITE-ProRule" id="PRU00309"/>
    </source>
</evidence>
<feature type="domain" description="C2H2-type" evidence="12">
    <location>
        <begin position="433"/>
        <end position="461"/>
    </location>
</feature>
<feature type="compositionally biased region" description="Low complexity" evidence="11">
    <location>
        <begin position="600"/>
        <end position="610"/>
    </location>
</feature>
<dbReference type="Pfam" id="PF00096">
    <property type="entry name" value="zf-C2H2"/>
    <property type="match status" value="2"/>
</dbReference>
<evidence type="ECO:0000313" key="15">
    <source>
        <dbReference type="EnsemblMetazoa" id="AALFPA23_010043.P13954"/>
    </source>
</evidence>
<dbReference type="SMART" id="SM00355">
    <property type="entry name" value="ZnF_C2H2"/>
    <property type="match status" value="5"/>
</dbReference>
<organism evidence="15 16">
    <name type="scientific">Aedes albopictus</name>
    <name type="common">Asian tiger mosquito</name>
    <name type="synonym">Stegomyia albopicta</name>
    <dbReference type="NCBI Taxonomy" id="7160"/>
    <lineage>
        <taxon>Eukaryota</taxon>
        <taxon>Metazoa</taxon>
        <taxon>Ecdysozoa</taxon>
        <taxon>Arthropoda</taxon>
        <taxon>Hexapoda</taxon>
        <taxon>Insecta</taxon>
        <taxon>Pterygota</taxon>
        <taxon>Neoptera</taxon>
        <taxon>Endopterygota</taxon>
        <taxon>Diptera</taxon>
        <taxon>Nematocera</taxon>
        <taxon>Culicoidea</taxon>
        <taxon>Culicidae</taxon>
        <taxon>Culicinae</taxon>
        <taxon>Aedini</taxon>
        <taxon>Aedes</taxon>
        <taxon>Stegomyia</taxon>
    </lineage>
</organism>
<feature type="compositionally biased region" description="Low complexity" evidence="11">
    <location>
        <begin position="559"/>
        <end position="575"/>
    </location>
</feature>
<dbReference type="SUPFAM" id="SSF57667">
    <property type="entry name" value="beta-beta-alpha zinc fingers"/>
    <property type="match status" value="2"/>
</dbReference>
<dbReference type="PROSITE" id="PS50157">
    <property type="entry name" value="ZINC_FINGER_C2H2_2"/>
    <property type="match status" value="4"/>
</dbReference>
<evidence type="ECO:0008006" key="17">
    <source>
        <dbReference type="Google" id="ProtNLM"/>
    </source>
</evidence>
<comment type="subcellular location">
    <subcellularLocation>
        <location evidence="1">Nucleus</location>
    </subcellularLocation>
</comment>
<feature type="compositionally biased region" description="Basic residues" evidence="11">
    <location>
        <begin position="316"/>
        <end position="330"/>
    </location>
</feature>
<evidence type="ECO:0000259" key="12">
    <source>
        <dbReference type="PROSITE" id="PS50157"/>
    </source>
</evidence>
<feature type="region of interest" description="Disordered" evidence="11">
    <location>
        <begin position="555"/>
        <end position="623"/>
    </location>
</feature>
<dbReference type="EnsemblMetazoa" id="AALFPA23_010043.R13954">
    <property type="protein sequence ID" value="AALFPA23_010043.P13954"/>
    <property type="gene ID" value="AALFPA23_010043"/>
</dbReference>
<evidence type="ECO:0000256" key="8">
    <source>
        <dbReference type="PROSITE-ProRule" id="PRU00042"/>
    </source>
</evidence>
<feature type="binding site" evidence="10">
    <location>
        <position position="165"/>
    </location>
    <ligand>
        <name>Zn(2+)</name>
        <dbReference type="ChEBI" id="CHEBI:29105"/>
    </ligand>
</feature>
<keyword evidence="7" id="KW-0539">Nucleus</keyword>
<proteinExistence type="predicted"/>
<evidence type="ECO:0000259" key="13">
    <source>
        <dbReference type="PROSITE" id="PS50950"/>
    </source>
</evidence>
<dbReference type="InterPro" id="IPR013087">
    <property type="entry name" value="Znf_C2H2_type"/>
</dbReference>
<dbReference type="PROSITE" id="PS51915">
    <property type="entry name" value="ZAD"/>
    <property type="match status" value="1"/>
</dbReference>